<dbReference type="PhylomeDB" id="A0A022RJY3"/>
<feature type="region of interest" description="Disordered" evidence="1">
    <location>
        <begin position="51"/>
        <end position="105"/>
    </location>
</feature>
<dbReference type="OrthoDB" id="689803at2759"/>
<feature type="compositionally biased region" description="Low complexity" evidence="1">
    <location>
        <begin position="67"/>
        <end position="82"/>
    </location>
</feature>
<evidence type="ECO:0008006" key="4">
    <source>
        <dbReference type="Google" id="ProtNLM"/>
    </source>
</evidence>
<dbReference type="EMBL" id="KI630433">
    <property type="protein sequence ID" value="EYU40053.1"/>
    <property type="molecule type" value="Genomic_DNA"/>
</dbReference>
<dbReference type="Proteomes" id="UP000030748">
    <property type="component" value="Unassembled WGS sequence"/>
</dbReference>
<evidence type="ECO:0000256" key="1">
    <source>
        <dbReference type="SAM" id="MobiDB-lite"/>
    </source>
</evidence>
<feature type="compositionally biased region" description="Acidic residues" evidence="1">
    <location>
        <begin position="83"/>
        <end position="100"/>
    </location>
</feature>
<keyword evidence="3" id="KW-1185">Reference proteome</keyword>
<dbReference type="GO" id="GO:0005886">
    <property type="term" value="C:plasma membrane"/>
    <property type="evidence" value="ECO:0007669"/>
    <property type="project" value="InterPro"/>
</dbReference>
<evidence type="ECO:0000313" key="3">
    <source>
        <dbReference type="Proteomes" id="UP000030748"/>
    </source>
</evidence>
<dbReference type="OMA" id="ANACFRN"/>
<dbReference type="InterPro" id="IPR039619">
    <property type="entry name" value="MAKR2/5"/>
</dbReference>
<name>A0A022RJY3_ERYGU</name>
<dbReference type="GO" id="GO:0016020">
    <property type="term" value="C:membrane"/>
    <property type="evidence" value="ECO:0000318"/>
    <property type="project" value="GO_Central"/>
</dbReference>
<organism evidence="2 3">
    <name type="scientific">Erythranthe guttata</name>
    <name type="common">Yellow monkey flower</name>
    <name type="synonym">Mimulus guttatus</name>
    <dbReference type="NCBI Taxonomy" id="4155"/>
    <lineage>
        <taxon>Eukaryota</taxon>
        <taxon>Viridiplantae</taxon>
        <taxon>Streptophyta</taxon>
        <taxon>Embryophyta</taxon>
        <taxon>Tracheophyta</taxon>
        <taxon>Spermatophyta</taxon>
        <taxon>Magnoliopsida</taxon>
        <taxon>eudicotyledons</taxon>
        <taxon>Gunneridae</taxon>
        <taxon>Pentapetalae</taxon>
        <taxon>asterids</taxon>
        <taxon>lamiids</taxon>
        <taxon>Lamiales</taxon>
        <taxon>Phrymaceae</taxon>
        <taxon>Erythranthe</taxon>
    </lineage>
</organism>
<sequence length="323" mass="35035">MEAFALLKYWRPIGGGDATHSTGDTTFNPRATRNTTTAVLFSEEDPYFDLEFTPPTDYDTGEAAGDSPAETESGSSAAAAAAADEELSDHENSDEEEEENEVKYAITSDERNVIISPSSIINISEENTKLPASLLKSATKFRVLLLKLKKTKSFNRSEEKTVVGNNNNLFLEFDVDEDKGPLISLFARDNNSKDLSNERNLVQKYLKMIKPKVKFSGEATGGCRSSDGAGGVSQLPEVGSNAKSHHQKRGVEVVRKHLGKSRSSSAMLAAAPPPGSDRRRDDSLLQQEDGIQGAILHCKRSFNATRDGESALLSRSVSDPSCS</sequence>
<protein>
    <recommendedName>
        <fullName evidence="4">Membrane-associated kinase regulator 2</fullName>
    </recommendedName>
</protein>
<dbReference type="PANTHER" id="PTHR33929">
    <property type="entry name" value="MEMBRANE-ASSOCIATED KINASE REGULATOR 2-RELATED"/>
    <property type="match status" value="1"/>
</dbReference>
<proteinExistence type="predicted"/>
<feature type="region of interest" description="Disordered" evidence="1">
    <location>
        <begin position="225"/>
        <end position="289"/>
    </location>
</feature>
<accession>A0A022RJY3</accession>
<dbReference type="eggNOG" id="ENOG502QRKI">
    <property type="taxonomic scope" value="Eukaryota"/>
</dbReference>
<dbReference type="AlphaFoldDB" id="A0A022RJY3"/>
<gene>
    <name evidence="2" type="ORF">MIMGU_mgv1a019003mg</name>
</gene>
<reference evidence="2 3" key="1">
    <citation type="journal article" date="2013" name="Proc. Natl. Acad. Sci. U.S.A.">
        <title>Fine-scale variation in meiotic recombination in Mimulus inferred from population shotgun sequencing.</title>
        <authorList>
            <person name="Hellsten U."/>
            <person name="Wright K.M."/>
            <person name="Jenkins J."/>
            <person name="Shu S."/>
            <person name="Yuan Y."/>
            <person name="Wessler S.R."/>
            <person name="Schmutz J."/>
            <person name="Willis J.H."/>
            <person name="Rokhsar D.S."/>
        </authorList>
    </citation>
    <scope>NUCLEOTIDE SEQUENCE [LARGE SCALE GENOMIC DNA]</scope>
    <source>
        <strain evidence="3">cv. DUN x IM62</strain>
    </source>
</reference>
<evidence type="ECO:0000313" key="2">
    <source>
        <dbReference type="EMBL" id="EYU40053.1"/>
    </source>
</evidence>
<dbReference type="PANTHER" id="PTHR33929:SF1">
    <property type="entry name" value="MEMBRANE-ASSOCIATED KINASE REGULATOR 2-RELATED"/>
    <property type="match status" value="1"/>
</dbReference>
<feature type="compositionally biased region" description="Low complexity" evidence="1">
    <location>
        <begin position="261"/>
        <end position="270"/>
    </location>
</feature>
<dbReference type="STRING" id="4155.A0A022RJY3"/>
<dbReference type="KEGG" id="egt:105955095"/>